<evidence type="ECO:0000313" key="4">
    <source>
        <dbReference type="EMBL" id="MFC7126084.1"/>
    </source>
</evidence>
<dbReference type="Proteomes" id="UP001596414">
    <property type="component" value="Unassembled WGS sequence"/>
</dbReference>
<name>A0ABD5X6H4_9EURY</name>
<gene>
    <name evidence="4" type="ORF">ACFQJ7_08545</name>
</gene>
<evidence type="ECO:0000256" key="2">
    <source>
        <dbReference type="SAM" id="Phobius"/>
    </source>
</evidence>
<dbReference type="Pfam" id="PF25933">
    <property type="entry name" value="DUF7978"/>
    <property type="match status" value="1"/>
</dbReference>
<keyword evidence="2" id="KW-0472">Membrane</keyword>
<feature type="transmembrane region" description="Helical" evidence="2">
    <location>
        <begin position="179"/>
        <end position="203"/>
    </location>
</feature>
<keyword evidence="2" id="KW-0812">Transmembrane</keyword>
<proteinExistence type="predicted"/>
<sequence>MSLDPSPSDQSDHSQSLTDKLPLKQGAITGGVAFVAGYLLTLFLIIVAEDDEFVNNLISEGGLLYYNSQFADLELIEDESGQVISEQGFNPLTDDSVEVLLLGKFELELESQVPLFLYHLIPIIVLVAGGFYVAKQVRARDLSTASIAGATLTVGTIGPAVLGAVVFSRTEEGTTMTPIVSDSILFVGLLFPAVFGTLGGILWTQLHPQTANLNSRPIISPRSKGAFVQRVEAYIESNGWQVADQKQVSESVTLLDARLQSELGVRAQALVMVVTGSENEVGDKHLSHLSKVRRKVGSDGATLVAESGYNKEISEAAEVQDISLIAPNEMQSGLIEMSTSRHRNVNISRRAVLYAGAGGTAIVIGTQLGFLQDGLNSIVGGDDSLEVNIITNPEQQTSQLAIEINNETNVDKVELRQGDEVLRESGVSPTQTSVSFDLDSRSFRDTAISPGAYDVVAVDDGEVISTEQIDLTIGDIEITNVSLIDPNEGDGVGAPLISSFEIEFKVSGGDLPIEVLSATPVDGVPTTGTPPENDDSVIARIYPEDKETVSFSPIGVNTQPVYPLATSIYGGTAPTCNGETKTAEILFKFTDQGPDDRRLYVDYKLSGEAIRGGRNNNSQGCPEGAAIDWEWS</sequence>
<feature type="transmembrane region" description="Helical" evidence="2">
    <location>
        <begin position="115"/>
        <end position="134"/>
    </location>
</feature>
<reference evidence="4 5" key="1">
    <citation type="journal article" date="2014" name="Int. J. Syst. Evol. Microbiol.">
        <title>Complete genome sequence of Corynebacterium casei LMG S-19264T (=DSM 44701T), isolated from a smear-ripened cheese.</title>
        <authorList>
            <consortium name="US DOE Joint Genome Institute (JGI-PGF)"/>
            <person name="Walter F."/>
            <person name="Albersmeier A."/>
            <person name="Kalinowski J."/>
            <person name="Ruckert C."/>
        </authorList>
    </citation>
    <scope>NUCLEOTIDE SEQUENCE [LARGE SCALE GENOMIC DNA]</scope>
    <source>
        <strain evidence="4 5">CGMCC 4.7215</strain>
    </source>
</reference>
<dbReference type="EMBL" id="JBHSZQ010000014">
    <property type="protein sequence ID" value="MFC7126084.1"/>
    <property type="molecule type" value="Genomic_DNA"/>
</dbReference>
<dbReference type="RefSeq" id="WP_267638978.1">
    <property type="nucleotide sequence ID" value="NZ_JAODIY010000047.1"/>
</dbReference>
<evidence type="ECO:0000259" key="3">
    <source>
        <dbReference type="Pfam" id="PF25933"/>
    </source>
</evidence>
<feature type="transmembrane region" description="Helical" evidence="2">
    <location>
        <begin position="27"/>
        <end position="48"/>
    </location>
</feature>
<accession>A0ABD5X6H4</accession>
<feature type="domain" description="DUF7978" evidence="3">
    <location>
        <begin position="8"/>
        <end position="203"/>
    </location>
</feature>
<comment type="caution">
    <text evidence="4">The sequence shown here is derived from an EMBL/GenBank/DDBJ whole genome shotgun (WGS) entry which is preliminary data.</text>
</comment>
<organism evidence="4 5">
    <name type="scientific">Halovenus rubra</name>
    <dbReference type="NCBI Taxonomy" id="869890"/>
    <lineage>
        <taxon>Archaea</taxon>
        <taxon>Methanobacteriati</taxon>
        <taxon>Methanobacteriota</taxon>
        <taxon>Stenosarchaea group</taxon>
        <taxon>Halobacteria</taxon>
        <taxon>Halobacteriales</taxon>
        <taxon>Haloarculaceae</taxon>
        <taxon>Halovenus</taxon>
    </lineage>
</organism>
<keyword evidence="2" id="KW-1133">Transmembrane helix</keyword>
<feature type="region of interest" description="Disordered" evidence="1">
    <location>
        <begin position="613"/>
        <end position="632"/>
    </location>
</feature>
<evidence type="ECO:0000313" key="5">
    <source>
        <dbReference type="Proteomes" id="UP001596414"/>
    </source>
</evidence>
<feature type="transmembrane region" description="Helical" evidence="2">
    <location>
        <begin position="351"/>
        <end position="370"/>
    </location>
</feature>
<feature type="transmembrane region" description="Helical" evidence="2">
    <location>
        <begin position="146"/>
        <end position="167"/>
    </location>
</feature>
<evidence type="ECO:0000256" key="1">
    <source>
        <dbReference type="SAM" id="MobiDB-lite"/>
    </source>
</evidence>
<dbReference type="InterPro" id="IPR058284">
    <property type="entry name" value="DUF7978"/>
</dbReference>
<protein>
    <recommendedName>
        <fullName evidence="3">DUF7978 domain-containing protein</fullName>
    </recommendedName>
</protein>
<dbReference type="AlphaFoldDB" id="A0ABD5X6H4"/>